<dbReference type="SUPFAM" id="SSF50814">
    <property type="entry name" value="Lipocalins"/>
    <property type="match status" value="1"/>
</dbReference>
<proteinExistence type="evidence at transcript level"/>
<reference evidence="2" key="1">
    <citation type="journal article" date="2011" name="PLoS ONE">
        <title>A deep insight into the sialotranscriptome of the gulf coast tick, Amblyomma maculatum.</title>
        <authorList>
            <person name="Karim S."/>
            <person name="Singh P."/>
            <person name="Ribeiro J.M."/>
        </authorList>
    </citation>
    <scope>NUCLEOTIDE SEQUENCE</scope>
    <source>
        <tissue evidence="2">Salivary gland</tissue>
    </source>
</reference>
<organism evidence="2">
    <name type="scientific">Amblyomma maculatum</name>
    <name type="common">Gulf Coast tick</name>
    <dbReference type="NCBI Taxonomy" id="34609"/>
    <lineage>
        <taxon>Eukaryota</taxon>
        <taxon>Metazoa</taxon>
        <taxon>Ecdysozoa</taxon>
        <taxon>Arthropoda</taxon>
        <taxon>Chelicerata</taxon>
        <taxon>Arachnida</taxon>
        <taxon>Acari</taxon>
        <taxon>Parasitiformes</taxon>
        <taxon>Ixodida</taxon>
        <taxon>Ixodoidea</taxon>
        <taxon>Ixodidae</taxon>
        <taxon>Amblyomminae</taxon>
        <taxon>Amblyomma</taxon>
    </lineage>
</organism>
<feature type="chain" id="PRO_5003447179" description="Lipocalin/cytosolic fatty-acid binding domain-containing protein" evidence="1">
    <location>
        <begin position="23"/>
        <end position="177"/>
    </location>
</feature>
<dbReference type="AlphaFoldDB" id="G3MPC6"/>
<sequence length="177" mass="19587">MEVAFRCAQCLVLLLVFASTKTEKCHPVDVIKMIGYFPSMTAIYASPPAEGESVPQCLHGVLTQYQPDGGNITYVWTMRDDSGKESTIIHQVSKGPSLDQANVTSSNDPGNSFIATAPYTDYKTCFVLQTGDLGGQCLLWVNDEYRNDFPKECTRKYQQYCGKGVNFYSEEDCSSTA</sequence>
<dbReference type="Pfam" id="PF02098">
    <property type="entry name" value="His_binding"/>
    <property type="match status" value="1"/>
</dbReference>
<evidence type="ECO:0000256" key="1">
    <source>
        <dbReference type="SAM" id="SignalP"/>
    </source>
</evidence>
<feature type="signal peptide" evidence="1">
    <location>
        <begin position="1"/>
        <end position="22"/>
    </location>
</feature>
<evidence type="ECO:0000313" key="2">
    <source>
        <dbReference type="EMBL" id="AEO35344.1"/>
    </source>
</evidence>
<evidence type="ECO:0008006" key="3">
    <source>
        <dbReference type="Google" id="ProtNLM"/>
    </source>
</evidence>
<protein>
    <recommendedName>
        <fullName evidence="3">Lipocalin/cytosolic fatty-acid binding domain-containing protein</fullName>
    </recommendedName>
</protein>
<keyword evidence="1" id="KW-0732">Signal</keyword>
<accession>G3MPC6</accession>
<dbReference type="InterPro" id="IPR012674">
    <property type="entry name" value="Calycin"/>
</dbReference>
<name>G3MPC6_AMBMU</name>
<dbReference type="EMBL" id="JO843727">
    <property type="protein sequence ID" value="AEO35344.1"/>
    <property type="molecule type" value="mRNA"/>
</dbReference>
<dbReference type="GO" id="GO:0043176">
    <property type="term" value="F:amine binding"/>
    <property type="evidence" value="ECO:0007669"/>
    <property type="project" value="InterPro"/>
</dbReference>
<dbReference type="Gene3D" id="2.40.128.20">
    <property type="match status" value="1"/>
</dbReference>
<dbReference type="GO" id="GO:0030682">
    <property type="term" value="P:symbiont-mediated perturbation of host defenses"/>
    <property type="evidence" value="ECO:0007669"/>
    <property type="project" value="InterPro"/>
</dbReference>
<dbReference type="InterPro" id="IPR002970">
    <property type="entry name" value="Tick_his-bd"/>
</dbReference>